<keyword evidence="2" id="KW-1185">Reference proteome</keyword>
<proteinExistence type="predicted"/>
<sequence>MFPCYKVSYLKITSSRVLVDPIGPFDFLGTNSLRRLECENIGYIFDCPIAWGSLTHLMASNLKFSLADNNALFRLLRRCTHLEACALEFEKQRLHPAIVIGVDHNPFSLPRLRHFSIKHPLYYPGGGAHFLDNLALSGLRSFSCEFLAGSLPADPLRFLFPLFIDRLECLKVNVKLFPSEVLLAALAIMPVLEELHIVGEPVTPERRRDPLFFTQLVPELCPRLQRVELSDFKALSDATILEFILSRSQLQNVVRLARFSCRLQRDMQRDVLPALESTGCVVDLKYDSVPPAYSLFEWAPTHVEH</sequence>
<evidence type="ECO:0000313" key="1">
    <source>
        <dbReference type="EMBL" id="KAF7344427.1"/>
    </source>
</evidence>
<dbReference type="Gene3D" id="3.80.10.10">
    <property type="entry name" value="Ribonuclease Inhibitor"/>
    <property type="match status" value="1"/>
</dbReference>
<reference evidence="1" key="1">
    <citation type="submission" date="2020-05" db="EMBL/GenBank/DDBJ databases">
        <title>Mycena genomes resolve the evolution of fungal bioluminescence.</title>
        <authorList>
            <person name="Tsai I.J."/>
        </authorList>
    </citation>
    <scope>NUCLEOTIDE SEQUENCE</scope>
    <source>
        <strain evidence="1">160909Yilan</strain>
    </source>
</reference>
<name>A0A8H7CQE4_9AGAR</name>
<gene>
    <name evidence="1" type="ORF">MSAN_01923900</name>
</gene>
<dbReference type="AlphaFoldDB" id="A0A8H7CQE4"/>
<evidence type="ECO:0000313" key="2">
    <source>
        <dbReference type="Proteomes" id="UP000623467"/>
    </source>
</evidence>
<comment type="caution">
    <text evidence="1">The sequence shown here is derived from an EMBL/GenBank/DDBJ whole genome shotgun (WGS) entry which is preliminary data.</text>
</comment>
<organism evidence="1 2">
    <name type="scientific">Mycena sanguinolenta</name>
    <dbReference type="NCBI Taxonomy" id="230812"/>
    <lineage>
        <taxon>Eukaryota</taxon>
        <taxon>Fungi</taxon>
        <taxon>Dikarya</taxon>
        <taxon>Basidiomycota</taxon>
        <taxon>Agaricomycotina</taxon>
        <taxon>Agaricomycetes</taxon>
        <taxon>Agaricomycetidae</taxon>
        <taxon>Agaricales</taxon>
        <taxon>Marasmiineae</taxon>
        <taxon>Mycenaceae</taxon>
        <taxon>Mycena</taxon>
    </lineage>
</organism>
<dbReference type="InterPro" id="IPR032675">
    <property type="entry name" value="LRR_dom_sf"/>
</dbReference>
<dbReference type="Proteomes" id="UP000623467">
    <property type="component" value="Unassembled WGS sequence"/>
</dbReference>
<accession>A0A8H7CQE4</accession>
<dbReference type="OrthoDB" id="3063971at2759"/>
<protein>
    <submittedName>
        <fullName evidence="1">F-box domain-containing protein</fullName>
    </submittedName>
</protein>
<dbReference type="SUPFAM" id="SSF52047">
    <property type="entry name" value="RNI-like"/>
    <property type="match status" value="1"/>
</dbReference>
<dbReference type="EMBL" id="JACAZH010000021">
    <property type="protein sequence ID" value="KAF7344427.1"/>
    <property type="molecule type" value="Genomic_DNA"/>
</dbReference>